<feature type="coiled-coil region" evidence="1">
    <location>
        <begin position="8"/>
        <end position="42"/>
    </location>
</feature>
<proteinExistence type="predicted"/>
<reference evidence="2" key="1">
    <citation type="submission" date="2021-06" db="EMBL/GenBank/DDBJ databases">
        <authorList>
            <person name="Rolland C."/>
        </authorList>
    </citation>
    <scope>NUCLEOTIDE SEQUENCE</scope>
    <source>
        <strain evidence="2">347.936635</strain>
    </source>
</reference>
<protein>
    <submittedName>
        <fullName evidence="2">Uncharacterized protein</fullName>
    </submittedName>
</protein>
<accession>A0A8F8PR64</accession>
<evidence type="ECO:0000313" key="2">
    <source>
        <dbReference type="EMBL" id="QYA18774.1"/>
    </source>
</evidence>
<organism evidence="2">
    <name type="scientific">Clandestinovirus</name>
    <dbReference type="NCBI Taxonomy" id="2831644"/>
    <lineage>
        <taxon>Viruses</taxon>
    </lineage>
</organism>
<gene>
    <name evidence="2" type="ORF">KOM_12_506</name>
</gene>
<name>A0A8F8PR64_9VIRU</name>
<sequence length="204" mass="23852">MNSTSPTIESLTLENQKLQAQLNDYKAQMQKWKAKAETWQNRCKHRTQQNQVLNQTVLGLVQKLKDERSMTIRASPFIFKQNHVLHGYIFLPTEDIRKLTSDAEIEFVVRNKLVWLIPWEERYQRLITIYNAPIPSFNDLPSLTFASVFLKTFTQTNPTIYVVVQYEDDMYNIVQGVIGTLPDGKFVLRLTPLVRFPITNLYLV</sequence>
<keyword evidence="1" id="KW-0175">Coiled coil</keyword>
<evidence type="ECO:0000256" key="1">
    <source>
        <dbReference type="SAM" id="Coils"/>
    </source>
</evidence>
<dbReference type="EMBL" id="MZ420154">
    <property type="protein sequence ID" value="QYA18774.1"/>
    <property type="molecule type" value="Genomic_DNA"/>
</dbReference>